<evidence type="ECO:0000313" key="2">
    <source>
        <dbReference type="EMBL" id="SFF60232.1"/>
    </source>
</evidence>
<dbReference type="RefSeq" id="WP_093302322.1">
    <property type="nucleotide sequence ID" value="NZ_FOOH01000001.1"/>
</dbReference>
<dbReference type="GO" id="GO:0016757">
    <property type="term" value="F:glycosyltransferase activity"/>
    <property type="evidence" value="ECO:0007669"/>
    <property type="project" value="InterPro"/>
</dbReference>
<keyword evidence="2" id="KW-0808">Transferase</keyword>
<evidence type="ECO:0000313" key="3">
    <source>
        <dbReference type="Proteomes" id="UP000199116"/>
    </source>
</evidence>
<dbReference type="PANTHER" id="PTHR12526:SF630">
    <property type="entry name" value="GLYCOSYLTRANSFERASE"/>
    <property type="match status" value="1"/>
</dbReference>
<dbReference type="AlphaFoldDB" id="A0A1I2JZ82"/>
<dbReference type="Proteomes" id="UP000199116">
    <property type="component" value="Unassembled WGS sequence"/>
</dbReference>
<proteinExistence type="predicted"/>
<dbReference type="Pfam" id="PF00534">
    <property type="entry name" value="Glycos_transf_1"/>
    <property type="match status" value="1"/>
</dbReference>
<dbReference type="PANTHER" id="PTHR12526">
    <property type="entry name" value="GLYCOSYLTRANSFERASE"/>
    <property type="match status" value="1"/>
</dbReference>
<dbReference type="SUPFAM" id="SSF53756">
    <property type="entry name" value="UDP-Glycosyltransferase/glycogen phosphorylase"/>
    <property type="match status" value="1"/>
</dbReference>
<protein>
    <submittedName>
        <fullName evidence="2">Glycosyltransferase involved in cell wall bisynthesis</fullName>
    </submittedName>
</protein>
<sequence>MNKQNKIKILFVIESLSLAGSEKSLIALLSNLDSNLYDVELQLFSYGGELESLLPSYVNLLPPLSYTKFVKKSLVQNILSFNLRFLWSKLTYTIRLRVGKRNVTDTAKLYWSTVHRAFKKYDYNYDIAIAYAQGVPTYYVVDKIKAQKKITWVNANLQLSKRSLSFEEKYYSQFDNIVSVSKINKQHFAKIFPFLTERLWLIPDMLDVSNIYGMADMFQVDFKKNTFNILTVSRLEKGMKGLDITMETCRLLKESGIDFHWYIIGKGSYRSEMQEFIGVNELSSHLTLLGTTTNPYPYFKAADLYVQTSRSESYGISIAEARLLNTPIVTTRFDTVYNQMVEGKNGLVTDLNPEAVACGIIEIMKDKGLYSSIVNYLRKEPKESSETIKRFDSMISKLIASN</sequence>
<accession>A0A1I2JZ82</accession>
<dbReference type="Gene3D" id="3.40.50.2000">
    <property type="entry name" value="Glycogen Phosphorylase B"/>
    <property type="match status" value="2"/>
</dbReference>
<gene>
    <name evidence="2" type="ORF">SAMN04488033_101326</name>
</gene>
<reference evidence="3" key="1">
    <citation type="submission" date="2016-10" db="EMBL/GenBank/DDBJ databases">
        <authorList>
            <person name="Varghese N."/>
            <person name="Submissions S."/>
        </authorList>
    </citation>
    <scope>NUCLEOTIDE SEQUENCE [LARGE SCALE GENOMIC DNA]</scope>
    <source>
        <strain evidence="3">DSM 23515</strain>
    </source>
</reference>
<name>A0A1I2JZ82_9FLAO</name>
<dbReference type="EMBL" id="FOOH01000001">
    <property type="protein sequence ID" value="SFF60232.1"/>
    <property type="molecule type" value="Genomic_DNA"/>
</dbReference>
<keyword evidence="3" id="KW-1185">Reference proteome</keyword>
<dbReference type="CDD" id="cd03811">
    <property type="entry name" value="GT4_GT28_WabH-like"/>
    <property type="match status" value="1"/>
</dbReference>
<evidence type="ECO:0000259" key="1">
    <source>
        <dbReference type="Pfam" id="PF00534"/>
    </source>
</evidence>
<organism evidence="2 3">
    <name type="scientific">Salegentibacter agarivorans</name>
    <dbReference type="NCBI Taxonomy" id="345907"/>
    <lineage>
        <taxon>Bacteria</taxon>
        <taxon>Pseudomonadati</taxon>
        <taxon>Bacteroidota</taxon>
        <taxon>Flavobacteriia</taxon>
        <taxon>Flavobacteriales</taxon>
        <taxon>Flavobacteriaceae</taxon>
        <taxon>Salegentibacter</taxon>
    </lineage>
</organism>
<dbReference type="InterPro" id="IPR001296">
    <property type="entry name" value="Glyco_trans_1"/>
</dbReference>
<feature type="domain" description="Glycosyl transferase family 1" evidence="1">
    <location>
        <begin position="217"/>
        <end position="379"/>
    </location>
</feature>